<dbReference type="RefSeq" id="XP_018262432.1">
    <property type="nucleotide sequence ID" value="XM_018408741.1"/>
</dbReference>
<feature type="compositionally biased region" description="Polar residues" evidence="1">
    <location>
        <begin position="124"/>
        <end position="142"/>
    </location>
</feature>
<feature type="compositionally biased region" description="Low complexity" evidence="1">
    <location>
        <begin position="25"/>
        <end position="35"/>
    </location>
</feature>
<feature type="region of interest" description="Disordered" evidence="1">
    <location>
        <begin position="1"/>
        <end position="160"/>
    </location>
</feature>
<dbReference type="EMBL" id="KI894032">
    <property type="protein sequence ID" value="OBR84590.1"/>
    <property type="molecule type" value="Genomic_DNA"/>
</dbReference>
<evidence type="ECO:0000256" key="1">
    <source>
        <dbReference type="SAM" id="MobiDB-lite"/>
    </source>
</evidence>
<feature type="compositionally biased region" description="Low complexity" evidence="1">
    <location>
        <begin position="45"/>
        <end position="66"/>
    </location>
</feature>
<evidence type="ECO:0000313" key="4">
    <source>
        <dbReference type="Proteomes" id="UP000078595"/>
    </source>
</evidence>
<dbReference type="AlphaFoldDB" id="A0A1A6A3F2"/>
<protein>
    <submittedName>
        <fullName evidence="2">Uncharacterized protein</fullName>
    </submittedName>
</protein>
<dbReference type="EMBL" id="CP144535">
    <property type="protein sequence ID" value="WWC62510.1"/>
    <property type="molecule type" value="Genomic_DNA"/>
</dbReference>
<reference evidence="3" key="2">
    <citation type="submission" date="2013-07" db="EMBL/GenBank/DDBJ databases">
        <authorList>
            <consortium name="The Broad Institute Genome Sequencing Platform"/>
            <person name="Cuomo C."/>
            <person name="Litvintseva A."/>
            <person name="Chen Y."/>
            <person name="Heitman J."/>
            <person name="Sun S."/>
            <person name="Springer D."/>
            <person name="Dromer F."/>
            <person name="Young S.K."/>
            <person name="Zeng Q."/>
            <person name="Gargeya S."/>
            <person name="Fitzgerald M."/>
            <person name="Abouelleil A."/>
            <person name="Alvarado L."/>
            <person name="Berlin A.M."/>
            <person name="Chapman S.B."/>
            <person name="Dewar J."/>
            <person name="Goldberg J."/>
            <person name="Griggs A."/>
            <person name="Gujja S."/>
            <person name="Hansen M."/>
            <person name="Howarth C."/>
            <person name="Imamovic A."/>
            <person name="Larimer J."/>
            <person name="McCowan C."/>
            <person name="Murphy C."/>
            <person name="Pearson M."/>
            <person name="Priest M."/>
            <person name="Roberts A."/>
            <person name="Saif S."/>
            <person name="Shea T."/>
            <person name="Sykes S."/>
            <person name="Wortman J."/>
            <person name="Nusbaum C."/>
            <person name="Birren B."/>
        </authorList>
    </citation>
    <scope>NUCLEOTIDE SEQUENCE</scope>
    <source>
        <strain evidence="3">CBS 10117</strain>
    </source>
</reference>
<dbReference type="KEGG" id="kdj:28969148"/>
<feature type="compositionally biased region" description="Polar residues" evidence="1">
    <location>
        <begin position="149"/>
        <end position="160"/>
    </location>
</feature>
<gene>
    <name evidence="2" type="ORF">I303_05449</name>
    <name evidence="3" type="ORF">I303_105106</name>
</gene>
<accession>A0A1A6A3F2</accession>
<reference evidence="2" key="1">
    <citation type="submission" date="2013-07" db="EMBL/GenBank/DDBJ databases">
        <title>The Genome Sequence of Cryptococcus dejecticola CBS10117.</title>
        <authorList>
            <consortium name="The Broad Institute Genome Sequencing Platform"/>
            <person name="Cuomo C."/>
            <person name="Litvintseva A."/>
            <person name="Chen Y."/>
            <person name="Heitman J."/>
            <person name="Sun S."/>
            <person name="Springer D."/>
            <person name="Dromer F."/>
            <person name="Young S.K."/>
            <person name="Zeng Q."/>
            <person name="Gargeya S."/>
            <person name="Fitzgerald M."/>
            <person name="Abouelleil A."/>
            <person name="Alvarado L."/>
            <person name="Berlin A.M."/>
            <person name="Chapman S.B."/>
            <person name="Dewar J."/>
            <person name="Goldberg J."/>
            <person name="Griggs A."/>
            <person name="Gujja S."/>
            <person name="Hansen M."/>
            <person name="Howarth C."/>
            <person name="Imamovic A."/>
            <person name="Larimer J."/>
            <person name="McCowan C."/>
            <person name="Murphy C."/>
            <person name="Pearson M."/>
            <person name="Priest M."/>
            <person name="Roberts A."/>
            <person name="Saif S."/>
            <person name="Shea T."/>
            <person name="Sykes S."/>
            <person name="Wortman J."/>
            <person name="Nusbaum C."/>
            <person name="Birren B."/>
        </authorList>
    </citation>
    <scope>NUCLEOTIDE SEQUENCE [LARGE SCALE GENOMIC DNA]</scope>
    <source>
        <strain evidence="2">CBS 10117</strain>
    </source>
</reference>
<dbReference type="Proteomes" id="UP000078595">
    <property type="component" value="Chromosome 6"/>
</dbReference>
<dbReference type="GeneID" id="28969148"/>
<organism evidence="2">
    <name type="scientific">Kwoniella dejecticola CBS 10117</name>
    <dbReference type="NCBI Taxonomy" id="1296121"/>
    <lineage>
        <taxon>Eukaryota</taxon>
        <taxon>Fungi</taxon>
        <taxon>Dikarya</taxon>
        <taxon>Basidiomycota</taxon>
        <taxon>Agaricomycotina</taxon>
        <taxon>Tremellomycetes</taxon>
        <taxon>Tremellales</taxon>
        <taxon>Cryptococcaceae</taxon>
        <taxon>Kwoniella</taxon>
    </lineage>
</organism>
<proteinExistence type="predicted"/>
<sequence>MLCEPTSRPQSPFLMSSPHIHHPQPQRQQLPLQQQFNVHSSPGLSRPSNPSYPSYPTPSSSGYNPSQPTPIPHLSSAQYPNHHHSQIQNHTQQQYTVGQSLSMPPTPFSVSPSSSSRPSIPHRMTSTGAVAGPSTSTATSRPNKPLKKSSGSTNQKQKNVQMSLELKVEKAKGFHAFFVPLCKNLPPAPPCSPVNGHGHGHGHHIPKKGHQQHQQLHQADNIAMSNELDLGLDYFGSWNKSRAHDTWVEDISNSLSHVHNHGDGRTGDGMEVDAH</sequence>
<dbReference type="VEuPathDB" id="FungiDB:I303_05449"/>
<reference evidence="3" key="3">
    <citation type="submission" date="2024-02" db="EMBL/GenBank/DDBJ databases">
        <title>Comparative genomics of Cryptococcus and Kwoniella reveals pathogenesis evolution and contrasting modes of karyotype evolution via chromosome fusion or intercentromeric recombination.</title>
        <authorList>
            <person name="Coelho M.A."/>
            <person name="David-Palma M."/>
            <person name="Shea T."/>
            <person name="Bowers K."/>
            <person name="McGinley-Smith S."/>
            <person name="Mohammad A.W."/>
            <person name="Gnirke A."/>
            <person name="Yurkov A.M."/>
            <person name="Nowrousian M."/>
            <person name="Sun S."/>
            <person name="Cuomo C.A."/>
            <person name="Heitman J."/>
        </authorList>
    </citation>
    <scope>NUCLEOTIDE SEQUENCE</scope>
    <source>
        <strain evidence="3">CBS 10117</strain>
    </source>
</reference>
<dbReference type="OrthoDB" id="2596611at2759"/>
<name>A0A1A6A3F2_9TREE</name>
<keyword evidence="4" id="KW-1185">Reference proteome</keyword>
<evidence type="ECO:0000313" key="3">
    <source>
        <dbReference type="EMBL" id="WWC62510.1"/>
    </source>
</evidence>
<feature type="compositionally biased region" description="Polar residues" evidence="1">
    <location>
        <begin position="86"/>
        <end position="101"/>
    </location>
</feature>
<evidence type="ECO:0000313" key="2">
    <source>
        <dbReference type="EMBL" id="OBR84590.1"/>
    </source>
</evidence>
<feature type="compositionally biased region" description="Low complexity" evidence="1">
    <location>
        <begin position="108"/>
        <end position="121"/>
    </location>
</feature>